<organism evidence="1 2">
    <name type="scientific">Tritrichomonas musculus</name>
    <dbReference type="NCBI Taxonomy" id="1915356"/>
    <lineage>
        <taxon>Eukaryota</taxon>
        <taxon>Metamonada</taxon>
        <taxon>Parabasalia</taxon>
        <taxon>Tritrichomonadida</taxon>
        <taxon>Tritrichomonadidae</taxon>
        <taxon>Tritrichomonas</taxon>
    </lineage>
</organism>
<dbReference type="InterPro" id="IPR011989">
    <property type="entry name" value="ARM-like"/>
</dbReference>
<name>A0ABR2L7A0_9EUKA</name>
<evidence type="ECO:0000313" key="2">
    <source>
        <dbReference type="Proteomes" id="UP001470230"/>
    </source>
</evidence>
<dbReference type="Proteomes" id="UP001470230">
    <property type="component" value="Unassembled WGS sequence"/>
</dbReference>
<dbReference type="EMBL" id="JAPFFF010000001">
    <property type="protein sequence ID" value="KAK8898866.1"/>
    <property type="molecule type" value="Genomic_DNA"/>
</dbReference>
<sequence>MSEKDDIRKESRIPSFDKINQDSLSPDEYHQFANDFFNIPKDQLQPLLHRLQKNYIPCITINNQEDEILIIENIVSILSLEMPDDFFVLYCNILYLIINASFRNSDKYKKLFKKYLSLFLQFLLSDNLMKISSTLLIISMLTSLSKSLCIATFRIIPTNLFYDFIIRSIDIENVDIMSRSAHIVRNMFYVVEIKKIDDEIIEKLFKCVSILCESNKILIIPDIIKCVRDIIAKKPDFCSIIVNYKLIPYFNSYLLYNNEDVQSYVLLIFQQLIVNKIGQEDIDFFVIFQMIPEANKKISFPAIQIFSTFLQKFPDNTDIYFQLGGVSQLTKIFKEGAFEVKRQALNIVFSLLSNALPENKFLLIQMPNLIESLIEMTNDVNQHLINLIFNILKMIISIADVFNYHNQIKERFMESQNIDILEDLANQEGTFADSVTQIFNSLS</sequence>
<dbReference type="InterPro" id="IPR016024">
    <property type="entry name" value="ARM-type_fold"/>
</dbReference>
<evidence type="ECO:0000313" key="1">
    <source>
        <dbReference type="EMBL" id="KAK8898866.1"/>
    </source>
</evidence>
<dbReference type="Gene3D" id="1.25.10.10">
    <property type="entry name" value="Leucine-rich Repeat Variant"/>
    <property type="match status" value="1"/>
</dbReference>
<gene>
    <name evidence="1" type="ORF">M9Y10_001158</name>
</gene>
<comment type="caution">
    <text evidence="1">The sequence shown here is derived from an EMBL/GenBank/DDBJ whole genome shotgun (WGS) entry which is preliminary data.</text>
</comment>
<proteinExistence type="predicted"/>
<protein>
    <submittedName>
        <fullName evidence="1">Uncharacterized protein</fullName>
    </submittedName>
</protein>
<reference evidence="1 2" key="1">
    <citation type="submission" date="2024-04" db="EMBL/GenBank/DDBJ databases">
        <title>Tritrichomonas musculus Genome.</title>
        <authorList>
            <person name="Alves-Ferreira E."/>
            <person name="Grigg M."/>
            <person name="Lorenzi H."/>
            <person name="Galac M."/>
        </authorList>
    </citation>
    <scope>NUCLEOTIDE SEQUENCE [LARGE SCALE GENOMIC DNA]</scope>
    <source>
        <strain evidence="1 2">EAF2021</strain>
    </source>
</reference>
<keyword evidence="2" id="KW-1185">Reference proteome</keyword>
<accession>A0ABR2L7A0</accession>
<dbReference type="SUPFAM" id="SSF48371">
    <property type="entry name" value="ARM repeat"/>
    <property type="match status" value="1"/>
</dbReference>